<dbReference type="EMBL" id="CM018031">
    <property type="protein sequence ID" value="KAA8550875.1"/>
    <property type="molecule type" value="Genomic_DNA"/>
</dbReference>
<evidence type="ECO:0000313" key="3">
    <source>
        <dbReference type="Proteomes" id="UP000325577"/>
    </source>
</evidence>
<proteinExistence type="predicted"/>
<accession>A0A5J5C641</accession>
<dbReference type="AlphaFoldDB" id="A0A5J5C641"/>
<dbReference type="PANTHER" id="PTHR33155">
    <property type="entry name" value="FANTASTIC FOUR-LIKE PROTEIN (DUF3049)"/>
    <property type="match status" value="1"/>
</dbReference>
<dbReference type="InterPro" id="IPR021410">
    <property type="entry name" value="FAF"/>
</dbReference>
<gene>
    <name evidence="2" type="ORF">F0562_002559</name>
</gene>
<keyword evidence="3" id="KW-1185">Reference proteome</keyword>
<sequence length="242" mass="26715">MSSSGCQGLQSCLEPRLVEPRVLRHKLAPPKSSFSPSFPRSQRPCILQQEELQENSHGGEEEEENKNSNSNANGCSDLGAWSFIQALSNTSHNSKEVTENEVYVHPLVKRSSSALSTKSLEMCTESLGCETGSEISESNDELPFLSPKFHATQRSKSPEFSKKLNQSCSFPPPLSSINGSDGVQMMMKQQMITIMAIIRGMLGVKLGSEKFKGQEGARKVREGTKRCQIGSHFGWRFLKTSL</sequence>
<evidence type="ECO:0000313" key="2">
    <source>
        <dbReference type="EMBL" id="KAA8550875.1"/>
    </source>
</evidence>
<feature type="compositionally biased region" description="Low complexity" evidence="1">
    <location>
        <begin position="29"/>
        <end position="44"/>
    </location>
</feature>
<evidence type="ECO:0000256" key="1">
    <source>
        <dbReference type="SAM" id="MobiDB-lite"/>
    </source>
</evidence>
<organism evidence="2 3">
    <name type="scientific">Nyssa sinensis</name>
    <dbReference type="NCBI Taxonomy" id="561372"/>
    <lineage>
        <taxon>Eukaryota</taxon>
        <taxon>Viridiplantae</taxon>
        <taxon>Streptophyta</taxon>
        <taxon>Embryophyta</taxon>
        <taxon>Tracheophyta</taxon>
        <taxon>Spermatophyta</taxon>
        <taxon>Magnoliopsida</taxon>
        <taxon>eudicotyledons</taxon>
        <taxon>Gunneridae</taxon>
        <taxon>Pentapetalae</taxon>
        <taxon>asterids</taxon>
        <taxon>Cornales</taxon>
        <taxon>Nyssaceae</taxon>
        <taxon>Nyssa</taxon>
    </lineage>
</organism>
<dbReference type="OrthoDB" id="1916983at2759"/>
<dbReference type="PANTHER" id="PTHR33155:SF8">
    <property type="entry name" value="PROTEIN FANTASTIC FOUR 1"/>
    <property type="match status" value="1"/>
</dbReference>
<protein>
    <submittedName>
        <fullName evidence="2">Uncharacterized protein</fullName>
    </submittedName>
</protein>
<dbReference type="Proteomes" id="UP000325577">
    <property type="component" value="Linkage Group LG0"/>
</dbReference>
<name>A0A5J5C641_9ASTE</name>
<feature type="region of interest" description="Disordered" evidence="1">
    <location>
        <begin position="28"/>
        <end position="72"/>
    </location>
</feature>
<reference evidence="2 3" key="1">
    <citation type="submission" date="2019-09" db="EMBL/GenBank/DDBJ databases">
        <title>A chromosome-level genome assembly of the Chinese tupelo Nyssa sinensis.</title>
        <authorList>
            <person name="Yang X."/>
            <person name="Kang M."/>
            <person name="Yang Y."/>
            <person name="Xiong H."/>
            <person name="Wang M."/>
            <person name="Zhang Z."/>
            <person name="Wang Z."/>
            <person name="Wu H."/>
            <person name="Ma T."/>
            <person name="Liu J."/>
            <person name="Xi Z."/>
        </authorList>
    </citation>
    <scope>NUCLEOTIDE SEQUENCE [LARGE SCALE GENOMIC DNA]</scope>
    <source>
        <strain evidence="2">J267</strain>
        <tissue evidence="2">Leaf</tissue>
    </source>
</reference>